<reference evidence="2 3" key="1">
    <citation type="submission" date="2023-07" db="EMBL/GenBank/DDBJ databases">
        <title>Sorghum-associated microbial communities from plants grown in Nebraska, USA.</title>
        <authorList>
            <person name="Schachtman D."/>
        </authorList>
    </citation>
    <scope>NUCLEOTIDE SEQUENCE [LARGE SCALE GENOMIC DNA]</scope>
    <source>
        <strain evidence="2 3">BE248</strain>
    </source>
</reference>
<keyword evidence="3" id="KW-1185">Reference proteome</keyword>
<sequence>MTRLLIRSGKDPFTPVLAEATLTQDVFNSNSGNFLFQHSVWKALSVDGAELTSNGTLSERMPPEEGDAARVNEFDHFVIPLANAFRPDFESRLERLNELLEGVTVPTTVVGIGAQAAHGQGIESLAGISETVKRFVGLVLDRSASIGVRGEFTKSYLESLGFPSDSIDIIGCPSIFLHGRDFTVNKKVDAIAADSPLALNLTPEVPGIGAFAVAQAERHPNLTYIAQDSHDLRLLLWGTPSPKVQDPLVPVHFDHPMYQGDRIRLFLDTWTWYDFLATQDFAYGTRFHGNVAALLAGTPAMLLAHDSRTLELAEYHRMPFTVMPEFGTDVKAADLYAATDLTEFNAALPEGFDRYTAFLDRNGLDHIWKSGSGQSDFDARVASATFPPPVQPLVSSDGHEIAARLRWLSTNHVQDITRNKQAYQHPYPHPLWSGAGSRHARLQAATSKKISAQNAVIAAQKKQIDALAARIKLVEEFERTSPWGVTKRAFNKFKRLFSRS</sequence>
<dbReference type="InterPro" id="IPR007345">
    <property type="entry name" value="Polysacch_pyruvyl_Trfase"/>
</dbReference>
<dbReference type="Pfam" id="PF04230">
    <property type="entry name" value="PS_pyruv_trans"/>
    <property type="match status" value="1"/>
</dbReference>
<evidence type="ECO:0000313" key="3">
    <source>
        <dbReference type="Proteomes" id="UP001257739"/>
    </source>
</evidence>
<accession>A0ABU1URV9</accession>
<evidence type="ECO:0000313" key="2">
    <source>
        <dbReference type="EMBL" id="MDR7087933.1"/>
    </source>
</evidence>
<protein>
    <recommendedName>
        <fullName evidence="1">Polysaccharide pyruvyl transferase domain-containing protein</fullName>
    </recommendedName>
</protein>
<feature type="domain" description="Polysaccharide pyruvyl transferase" evidence="1">
    <location>
        <begin position="99"/>
        <end position="307"/>
    </location>
</feature>
<dbReference type="Proteomes" id="UP001257739">
    <property type="component" value="Unassembled WGS sequence"/>
</dbReference>
<organism evidence="2 3">
    <name type="scientific">Aeromicrobium panaciterrae</name>
    <dbReference type="NCBI Taxonomy" id="363861"/>
    <lineage>
        <taxon>Bacteria</taxon>
        <taxon>Bacillati</taxon>
        <taxon>Actinomycetota</taxon>
        <taxon>Actinomycetes</taxon>
        <taxon>Propionibacteriales</taxon>
        <taxon>Nocardioidaceae</taxon>
        <taxon>Aeromicrobium</taxon>
    </lineage>
</organism>
<dbReference type="RefSeq" id="WP_309972135.1">
    <property type="nucleotide sequence ID" value="NZ_JAVDWH010000001.1"/>
</dbReference>
<evidence type="ECO:0000259" key="1">
    <source>
        <dbReference type="Pfam" id="PF04230"/>
    </source>
</evidence>
<comment type="caution">
    <text evidence="2">The sequence shown here is derived from an EMBL/GenBank/DDBJ whole genome shotgun (WGS) entry which is preliminary data.</text>
</comment>
<name>A0ABU1URV9_9ACTN</name>
<dbReference type="EMBL" id="JAVDWH010000001">
    <property type="protein sequence ID" value="MDR7087933.1"/>
    <property type="molecule type" value="Genomic_DNA"/>
</dbReference>
<gene>
    <name evidence="2" type="ORF">J2X11_002772</name>
</gene>
<proteinExistence type="predicted"/>